<comment type="similarity">
    <text evidence="2 11">Belongs to the ATPase alpha/beta chains family.</text>
</comment>
<evidence type="ECO:0000256" key="1">
    <source>
        <dbReference type="ARBA" id="ARBA00004370"/>
    </source>
</evidence>
<evidence type="ECO:0000256" key="10">
    <source>
        <dbReference type="ARBA" id="ARBA00023310"/>
    </source>
</evidence>
<dbReference type="InterPro" id="IPR024034">
    <property type="entry name" value="ATPase_F1/V1_b/a_C"/>
</dbReference>
<dbReference type="Pfam" id="PF00006">
    <property type="entry name" value="ATP-synt_ab"/>
    <property type="match status" value="1"/>
</dbReference>
<dbReference type="NCBIfam" id="TIGR01039">
    <property type="entry name" value="atpD"/>
    <property type="match status" value="1"/>
</dbReference>
<dbReference type="SMART" id="SM00382">
    <property type="entry name" value="AAA"/>
    <property type="match status" value="1"/>
</dbReference>
<dbReference type="CDD" id="cd18110">
    <property type="entry name" value="ATP-synt_F1_beta_C"/>
    <property type="match status" value="1"/>
</dbReference>
<dbReference type="SUPFAM" id="SSF50615">
    <property type="entry name" value="N-terminal domain of alpha and beta subunits of F1 ATP synthase"/>
    <property type="match status" value="1"/>
</dbReference>
<dbReference type="InterPro" id="IPR005722">
    <property type="entry name" value="ATP_synth_F1_bsu"/>
</dbReference>
<evidence type="ECO:0000256" key="2">
    <source>
        <dbReference type="ARBA" id="ARBA00008936"/>
    </source>
</evidence>
<organism evidence="13 14">
    <name type="scientific">Pseudonocardia hispaniensis</name>
    <dbReference type="NCBI Taxonomy" id="904933"/>
    <lineage>
        <taxon>Bacteria</taxon>
        <taxon>Bacillati</taxon>
        <taxon>Actinomycetota</taxon>
        <taxon>Actinomycetes</taxon>
        <taxon>Pseudonocardiales</taxon>
        <taxon>Pseudonocardiaceae</taxon>
        <taxon>Pseudonocardia</taxon>
    </lineage>
</organism>
<evidence type="ECO:0000313" key="13">
    <source>
        <dbReference type="EMBL" id="MFC5996589.1"/>
    </source>
</evidence>
<dbReference type="SUPFAM" id="SSF47917">
    <property type="entry name" value="C-terminal domain of alpha and beta subunits of F1 ATP synthase"/>
    <property type="match status" value="1"/>
</dbReference>
<keyword evidence="9 11" id="KW-0139">CF(1)</keyword>
<dbReference type="InterPro" id="IPR004100">
    <property type="entry name" value="ATPase_F1/V1/A1_a/bsu_N"/>
</dbReference>
<keyword evidence="4 11" id="KW-0547">Nucleotide-binding</keyword>
<keyword evidence="11" id="KW-1003">Cell membrane</keyword>
<feature type="domain" description="AAA+ ATPase" evidence="12">
    <location>
        <begin position="157"/>
        <end position="343"/>
    </location>
</feature>
<evidence type="ECO:0000259" key="12">
    <source>
        <dbReference type="SMART" id="SM00382"/>
    </source>
</evidence>
<comment type="subcellular location">
    <subcellularLocation>
        <location evidence="11">Cell membrane</location>
        <topology evidence="11">Peripheral membrane protein</topology>
    </subcellularLocation>
    <subcellularLocation>
        <location evidence="1">Membrane</location>
    </subcellularLocation>
</comment>
<keyword evidence="5 11" id="KW-0067">ATP-binding</keyword>
<dbReference type="EMBL" id="JBHSQW010000044">
    <property type="protein sequence ID" value="MFC5996589.1"/>
    <property type="molecule type" value="Genomic_DNA"/>
</dbReference>
<dbReference type="Gene3D" id="1.10.1140.10">
    <property type="entry name" value="Bovine Mitochondrial F1-atpase, Atp Synthase Beta Chain, Chain D, domain 3"/>
    <property type="match status" value="1"/>
</dbReference>
<dbReference type="InterPro" id="IPR050053">
    <property type="entry name" value="ATPase_alpha/beta_chains"/>
</dbReference>
<evidence type="ECO:0000256" key="7">
    <source>
        <dbReference type="ARBA" id="ARBA00023065"/>
    </source>
</evidence>
<keyword evidence="7 11" id="KW-0406">Ion transport</keyword>
<keyword evidence="11" id="KW-0375">Hydrogen ion transport</keyword>
<keyword evidence="14" id="KW-1185">Reference proteome</keyword>
<dbReference type="CDD" id="cd18115">
    <property type="entry name" value="ATP-synt_F1_beta_N"/>
    <property type="match status" value="1"/>
</dbReference>
<protein>
    <recommendedName>
        <fullName evidence="11">ATP synthase subunit beta</fullName>
        <ecNumber evidence="11">7.1.2.2</ecNumber>
    </recommendedName>
    <alternativeName>
        <fullName evidence="11">ATP synthase F1 sector subunit beta</fullName>
    </alternativeName>
    <alternativeName>
        <fullName evidence="11">F-ATPase subunit beta</fullName>
    </alternativeName>
</protein>
<dbReference type="Pfam" id="PF22919">
    <property type="entry name" value="ATP-synt_VA_C"/>
    <property type="match status" value="1"/>
</dbReference>
<dbReference type="InterPro" id="IPR055190">
    <property type="entry name" value="ATP-synt_VA_C"/>
</dbReference>
<proteinExistence type="inferred from homology"/>
<comment type="caution">
    <text evidence="13">The sequence shown here is derived from an EMBL/GenBank/DDBJ whole genome shotgun (WGS) entry which is preliminary data.</text>
</comment>
<dbReference type="SUPFAM" id="SSF52540">
    <property type="entry name" value="P-loop containing nucleoside triphosphate hydrolases"/>
    <property type="match status" value="1"/>
</dbReference>
<keyword evidence="10 11" id="KW-0066">ATP synthesis</keyword>
<dbReference type="InterPro" id="IPR000194">
    <property type="entry name" value="ATPase_F1/V1/A1_a/bsu_nucl-bd"/>
</dbReference>
<evidence type="ECO:0000256" key="4">
    <source>
        <dbReference type="ARBA" id="ARBA00022741"/>
    </source>
</evidence>
<keyword evidence="8 11" id="KW-0472">Membrane</keyword>
<evidence type="ECO:0000256" key="8">
    <source>
        <dbReference type="ARBA" id="ARBA00023136"/>
    </source>
</evidence>
<gene>
    <name evidence="11 13" type="primary">atpD</name>
    <name evidence="13" type="ORF">ACFQE5_20490</name>
</gene>
<dbReference type="Proteomes" id="UP001596302">
    <property type="component" value="Unassembled WGS sequence"/>
</dbReference>
<evidence type="ECO:0000256" key="3">
    <source>
        <dbReference type="ARBA" id="ARBA00022448"/>
    </source>
</evidence>
<dbReference type="Pfam" id="PF02874">
    <property type="entry name" value="ATP-synt_ab_N"/>
    <property type="match status" value="1"/>
</dbReference>
<dbReference type="Gene3D" id="3.40.50.300">
    <property type="entry name" value="P-loop containing nucleotide triphosphate hydrolases"/>
    <property type="match status" value="1"/>
</dbReference>
<comment type="catalytic activity">
    <reaction evidence="11">
        <text>ATP + H2O + 4 H(+)(in) = ADP + phosphate + 5 H(+)(out)</text>
        <dbReference type="Rhea" id="RHEA:57720"/>
        <dbReference type="ChEBI" id="CHEBI:15377"/>
        <dbReference type="ChEBI" id="CHEBI:15378"/>
        <dbReference type="ChEBI" id="CHEBI:30616"/>
        <dbReference type="ChEBI" id="CHEBI:43474"/>
        <dbReference type="ChEBI" id="CHEBI:456216"/>
        <dbReference type="EC" id="7.1.2.2"/>
    </reaction>
</comment>
<dbReference type="EC" id="7.1.2.2" evidence="11"/>
<sequence length="478" mass="52227">MAAAVDNTDTQTGTGRVVRVTGPVVDVEFPRDQVPELYNALTVEVTFADLARTLTLEVALHLGDNLVRAISMQPTDGLVRGQSVTDLGRPISVPVGDQVKGHVFNALGNCLDQPDLKFTGELWGIHRTAPSFDQLEGKTEMLETGIKVIDLLTPYVQGGKIGLFGGAGVGKTVLIQEMITRVAKNFGGTSVFAGVGERTREGNDLITEMTESGVINDTALVFGQMDEPPGTRMRVALSALTMAEYFRDEQNQDVLLFIDNIFRFTQAGSEVSTLLGRMPSAVGYQPTLADEMGELQERITSTRGRSITSMQAIYVPADDYTDPAPATTFAHLDATTELSRPISQKGIYPAVDPLSSTSRILDPQYIGDEHFRVANEVKRILQRYADLQDIIAILGIDELSEEDKQLVGRARRIERFLSQNLLVAEQFTGQPGSTVPLKETLEAFDKIAKGEFDDVPEQAFFLCGGLDDLEKNRKKLLG</sequence>
<feature type="binding site" evidence="11">
    <location>
        <begin position="165"/>
        <end position="172"/>
    </location>
    <ligand>
        <name>ATP</name>
        <dbReference type="ChEBI" id="CHEBI:30616"/>
    </ligand>
</feature>
<reference evidence="14" key="1">
    <citation type="journal article" date="2019" name="Int. J. Syst. Evol. Microbiol.">
        <title>The Global Catalogue of Microorganisms (GCM) 10K type strain sequencing project: providing services to taxonomists for standard genome sequencing and annotation.</title>
        <authorList>
            <consortium name="The Broad Institute Genomics Platform"/>
            <consortium name="The Broad Institute Genome Sequencing Center for Infectious Disease"/>
            <person name="Wu L."/>
            <person name="Ma J."/>
        </authorList>
    </citation>
    <scope>NUCLEOTIDE SEQUENCE [LARGE SCALE GENOMIC DNA]</scope>
    <source>
        <strain evidence="14">CCM 8391</strain>
    </source>
</reference>
<dbReference type="HAMAP" id="MF_01347">
    <property type="entry name" value="ATP_synth_beta_bact"/>
    <property type="match status" value="1"/>
</dbReference>
<dbReference type="InterPro" id="IPR003593">
    <property type="entry name" value="AAA+_ATPase"/>
</dbReference>
<dbReference type="CDD" id="cd01133">
    <property type="entry name" value="F1-ATPase_beta_CD"/>
    <property type="match status" value="1"/>
</dbReference>
<evidence type="ECO:0000256" key="5">
    <source>
        <dbReference type="ARBA" id="ARBA00022840"/>
    </source>
</evidence>
<accession>A0ABW1J7G3</accession>
<dbReference type="InterPro" id="IPR036121">
    <property type="entry name" value="ATPase_F1/V1/A1_a/bsu_N_sf"/>
</dbReference>
<dbReference type="PANTHER" id="PTHR15184:SF71">
    <property type="entry name" value="ATP SYNTHASE SUBUNIT BETA, MITOCHONDRIAL"/>
    <property type="match status" value="1"/>
</dbReference>
<dbReference type="InterPro" id="IPR027417">
    <property type="entry name" value="P-loop_NTPase"/>
</dbReference>
<evidence type="ECO:0000256" key="6">
    <source>
        <dbReference type="ARBA" id="ARBA00022967"/>
    </source>
</evidence>
<dbReference type="PANTHER" id="PTHR15184">
    <property type="entry name" value="ATP SYNTHASE"/>
    <property type="match status" value="1"/>
</dbReference>
<comment type="function">
    <text evidence="11">Produces ATP from ADP in the presence of a proton gradient across the membrane. The catalytic sites are hosted primarily by the beta subunits.</text>
</comment>
<keyword evidence="3 11" id="KW-0813">Transport</keyword>
<dbReference type="RefSeq" id="WP_379587340.1">
    <property type="nucleotide sequence ID" value="NZ_JBHSQW010000044.1"/>
</dbReference>
<evidence type="ECO:0000256" key="9">
    <source>
        <dbReference type="ARBA" id="ARBA00023196"/>
    </source>
</evidence>
<evidence type="ECO:0000313" key="14">
    <source>
        <dbReference type="Proteomes" id="UP001596302"/>
    </source>
</evidence>
<dbReference type="Gene3D" id="2.40.10.170">
    <property type="match status" value="1"/>
</dbReference>
<evidence type="ECO:0000256" key="11">
    <source>
        <dbReference type="HAMAP-Rule" id="MF_01347"/>
    </source>
</evidence>
<name>A0ABW1J7G3_9PSEU</name>
<keyword evidence="6 11" id="KW-1278">Translocase</keyword>